<keyword evidence="8" id="KW-0902">Two-component regulatory system</keyword>
<dbReference type="Gene3D" id="3.30.565.10">
    <property type="entry name" value="Histidine kinase-like ATPase, C-terminal domain"/>
    <property type="match status" value="1"/>
</dbReference>
<dbReference type="SMART" id="SM00388">
    <property type="entry name" value="HisKA"/>
    <property type="match status" value="1"/>
</dbReference>
<organism evidence="11 12">
    <name type="scientific">Chthoniobacter flavus Ellin428</name>
    <dbReference type="NCBI Taxonomy" id="497964"/>
    <lineage>
        <taxon>Bacteria</taxon>
        <taxon>Pseudomonadati</taxon>
        <taxon>Verrucomicrobiota</taxon>
        <taxon>Spartobacteria</taxon>
        <taxon>Chthoniobacterales</taxon>
        <taxon>Chthoniobacteraceae</taxon>
        <taxon>Chthoniobacter</taxon>
    </lineage>
</organism>
<evidence type="ECO:0000256" key="8">
    <source>
        <dbReference type="ARBA" id="ARBA00023012"/>
    </source>
</evidence>
<dbReference type="InterPro" id="IPR004358">
    <property type="entry name" value="Sig_transdc_His_kin-like_C"/>
</dbReference>
<feature type="region of interest" description="Disordered" evidence="9">
    <location>
        <begin position="1"/>
        <end position="32"/>
    </location>
</feature>
<evidence type="ECO:0000259" key="10">
    <source>
        <dbReference type="PROSITE" id="PS50109"/>
    </source>
</evidence>
<evidence type="ECO:0000256" key="1">
    <source>
        <dbReference type="ARBA" id="ARBA00000085"/>
    </source>
</evidence>
<dbReference type="eggNOG" id="COG4191">
    <property type="taxonomic scope" value="Bacteria"/>
</dbReference>
<dbReference type="SUPFAM" id="SSF47384">
    <property type="entry name" value="Homodimeric domain of signal transducing histidine kinase"/>
    <property type="match status" value="1"/>
</dbReference>
<evidence type="ECO:0000256" key="6">
    <source>
        <dbReference type="ARBA" id="ARBA00022777"/>
    </source>
</evidence>
<dbReference type="Gene3D" id="1.10.287.130">
    <property type="match status" value="1"/>
</dbReference>
<gene>
    <name evidence="11" type="ORF">CfE428DRAFT_6701</name>
</gene>
<evidence type="ECO:0000313" key="11">
    <source>
        <dbReference type="EMBL" id="EDY15773.1"/>
    </source>
</evidence>
<evidence type="ECO:0000256" key="4">
    <source>
        <dbReference type="ARBA" id="ARBA00022679"/>
    </source>
</evidence>
<keyword evidence="6 11" id="KW-0418">Kinase</keyword>
<evidence type="ECO:0000256" key="9">
    <source>
        <dbReference type="SAM" id="MobiDB-lite"/>
    </source>
</evidence>
<dbReference type="Proteomes" id="UP000005824">
    <property type="component" value="Unassembled WGS sequence"/>
</dbReference>
<dbReference type="SUPFAM" id="SSF55874">
    <property type="entry name" value="ATPase domain of HSP90 chaperone/DNA topoisomerase II/histidine kinase"/>
    <property type="match status" value="1"/>
</dbReference>
<keyword evidence="4" id="KW-0808">Transferase</keyword>
<evidence type="ECO:0000256" key="2">
    <source>
        <dbReference type="ARBA" id="ARBA00012438"/>
    </source>
</evidence>
<keyword evidence="3" id="KW-0597">Phosphoprotein</keyword>
<sequence length="286" mass="31242">MNLLHPTSISRTSADLSSRRNERPRATDTDSEAARLRELGSQVARMAHDLNNLLSPILMSLEVFRPHLTKTNHQALLDIAKKSTVRAAELVRHVLAFSRGAEEEGGEIDPRAIVEEIGAVAQSTFPGSIGVRVDAPKHMPRILGNATQIHRALLNLCTNARDAMPEGGTLTLRASNVSFDHTDPRDPNTTTTRRYVLFEVRDTGDGIPEHIREKICTSFFTTKAPGKGTGLGLASVRSIVEKHDGVLSLQTQVGRGTTFYVLIPAVESAAFTTPRDAELRIVAAWK</sequence>
<feature type="compositionally biased region" description="Basic and acidic residues" evidence="9">
    <location>
        <begin position="17"/>
        <end position="32"/>
    </location>
</feature>
<dbReference type="GO" id="GO:0000155">
    <property type="term" value="F:phosphorelay sensor kinase activity"/>
    <property type="evidence" value="ECO:0007669"/>
    <property type="project" value="InterPro"/>
</dbReference>
<dbReference type="GO" id="GO:0005524">
    <property type="term" value="F:ATP binding"/>
    <property type="evidence" value="ECO:0007669"/>
    <property type="project" value="UniProtKB-KW"/>
</dbReference>
<dbReference type="Pfam" id="PF00512">
    <property type="entry name" value="HisKA"/>
    <property type="match status" value="1"/>
</dbReference>
<dbReference type="EC" id="2.7.13.3" evidence="2"/>
<evidence type="ECO:0000313" key="12">
    <source>
        <dbReference type="Proteomes" id="UP000005824"/>
    </source>
</evidence>
<evidence type="ECO:0000256" key="3">
    <source>
        <dbReference type="ARBA" id="ARBA00022553"/>
    </source>
</evidence>
<dbReference type="EMBL" id="ABVL01000058">
    <property type="protein sequence ID" value="EDY15773.1"/>
    <property type="molecule type" value="Genomic_DNA"/>
</dbReference>
<dbReference type="PANTHER" id="PTHR43065:SF46">
    <property type="entry name" value="C4-DICARBOXYLATE TRANSPORT SENSOR PROTEIN DCTB"/>
    <property type="match status" value="1"/>
</dbReference>
<protein>
    <recommendedName>
        <fullName evidence="2">histidine kinase</fullName>
        <ecNumber evidence="2">2.7.13.3</ecNumber>
    </recommendedName>
</protein>
<dbReference type="PROSITE" id="PS50109">
    <property type="entry name" value="HIS_KIN"/>
    <property type="match status" value="1"/>
</dbReference>
<dbReference type="CDD" id="cd00082">
    <property type="entry name" value="HisKA"/>
    <property type="match status" value="1"/>
</dbReference>
<evidence type="ECO:0000256" key="7">
    <source>
        <dbReference type="ARBA" id="ARBA00022840"/>
    </source>
</evidence>
<proteinExistence type="predicted"/>
<comment type="caution">
    <text evidence="11">The sequence shown here is derived from an EMBL/GenBank/DDBJ whole genome shotgun (WGS) entry which is preliminary data.</text>
</comment>
<dbReference type="InParanoid" id="B4DCR0"/>
<dbReference type="STRING" id="497964.CfE428DRAFT_6701"/>
<dbReference type="Pfam" id="PF02518">
    <property type="entry name" value="HATPase_c"/>
    <property type="match status" value="1"/>
</dbReference>
<dbReference type="InterPro" id="IPR036097">
    <property type="entry name" value="HisK_dim/P_sf"/>
</dbReference>
<keyword evidence="7" id="KW-0067">ATP-binding</keyword>
<dbReference type="SMART" id="SM00387">
    <property type="entry name" value="HATPase_c"/>
    <property type="match status" value="1"/>
</dbReference>
<feature type="domain" description="Histidine kinase" evidence="10">
    <location>
        <begin position="45"/>
        <end position="267"/>
    </location>
</feature>
<dbReference type="AlphaFoldDB" id="B4DCR0"/>
<dbReference type="InterPro" id="IPR036890">
    <property type="entry name" value="HATPase_C_sf"/>
</dbReference>
<evidence type="ECO:0000256" key="5">
    <source>
        <dbReference type="ARBA" id="ARBA00022741"/>
    </source>
</evidence>
<dbReference type="InterPro" id="IPR005467">
    <property type="entry name" value="His_kinase_dom"/>
</dbReference>
<accession>B4DCR0</accession>
<dbReference type="InterPro" id="IPR003594">
    <property type="entry name" value="HATPase_dom"/>
</dbReference>
<feature type="compositionally biased region" description="Polar residues" evidence="9">
    <location>
        <begin position="1"/>
        <end position="16"/>
    </location>
</feature>
<comment type="catalytic activity">
    <reaction evidence="1">
        <text>ATP + protein L-histidine = ADP + protein N-phospho-L-histidine.</text>
        <dbReference type="EC" id="2.7.13.3"/>
    </reaction>
</comment>
<dbReference type="PANTHER" id="PTHR43065">
    <property type="entry name" value="SENSOR HISTIDINE KINASE"/>
    <property type="match status" value="1"/>
</dbReference>
<keyword evidence="5" id="KW-0547">Nucleotide-binding</keyword>
<keyword evidence="12" id="KW-1185">Reference proteome</keyword>
<dbReference type="PRINTS" id="PR00344">
    <property type="entry name" value="BCTRLSENSOR"/>
</dbReference>
<name>B4DCR0_9BACT</name>
<reference evidence="11 12" key="1">
    <citation type="journal article" date="2011" name="J. Bacteriol.">
        <title>Genome sequence of Chthoniobacter flavus Ellin428, an aerobic heterotrophic soil bacterium.</title>
        <authorList>
            <person name="Kant R."/>
            <person name="van Passel M.W."/>
            <person name="Palva A."/>
            <person name="Lucas S."/>
            <person name="Lapidus A."/>
            <person name="Glavina Del Rio T."/>
            <person name="Dalin E."/>
            <person name="Tice H."/>
            <person name="Bruce D."/>
            <person name="Goodwin L."/>
            <person name="Pitluck S."/>
            <person name="Larimer F.W."/>
            <person name="Land M.L."/>
            <person name="Hauser L."/>
            <person name="Sangwan P."/>
            <person name="de Vos W.M."/>
            <person name="Janssen P.H."/>
            <person name="Smidt H."/>
        </authorList>
    </citation>
    <scope>NUCLEOTIDE SEQUENCE [LARGE SCALE GENOMIC DNA]</scope>
    <source>
        <strain evidence="11 12">Ellin428</strain>
    </source>
</reference>
<dbReference type="RefSeq" id="WP_006984017.1">
    <property type="nucleotide sequence ID" value="NZ_ABVL01000058.1"/>
</dbReference>
<dbReference type="InterPro" id="IPR003661">
    <property type="entry name" value="HisK_dim/P_dom"/>
</dbReference>